<evidence type="ECO:0000313" key="2">
    <source>
        <dbReference type="Proteomes" id="UP000489600"/>
    </source>
</evidence>
<reference evidence="1" key="1">
    <citation type="submission" date="2019-07" db="EMBL/GenBank/DDBJ databases">
        <authorList>
            <person name="Dittberner H."/>
        </authorList>
    </citation>
    <scope>NUCLEOTIDE SEQUENCE [LARGE SCALE GENOMIC DNA]</scope>
</reference>
<dbReference type="EMBL" id="CABITT030000004">
    <property type="protein sequence ID" value="VVB03226.1"/>
    <property type="molecule type" value="Genomic_DNA"/>
</dbReference>
<proteinExistence type="predicted"/>
<dbReference type="OrthoDB" id="1062910at2759"/>
<organism evidence="1 2">
    <name type="scientific">Arabis nemorensis</name>
    <dbReference type="NCBI Taxonomy" id="586526"/>
    <lineage>
        <taxon>Eukaryota</taxon>
        <taxon>Viridiplantae</taxon>
        <taxon>Streptophyta</taxon>
        <taxon>Embryophyta</taxon>
        <taxon>Tracheophyta</taxon>
        <taxon>Spermatophyta</taxon>
        <taxon>Magnoliopsida</taxon>
        <taxon>eudicotyledons</taxon>
        <taxon>Gunneridae</taxon>
        <taxon>Pentapetalae</taxon>
        <taxon>rosids</taxon>
        <taxon>malvids</taxon>
        <taxon>Brassicales</taxon>
        <taxon>Brassicaceae</taxon>
        <taxon>Arabideae</taxon>
        <taxon>Arabis</taxon>
    </lineage>
</organism>
<evidence type="ECO:0000313" key="1">
    <source>
        <dbReference type="EMBL" id="VVB03226.1"/>
    </source>
</evidence>
<dbReference type="AlphaFoldDB" id="A0A565BNS9"/>
<comment type="caution">
    <text evidence="1">The sequence shown here is derived from an EMBL/GenBank/DDBJ whole genome shotgun (WGS) entry which is preliminary data.</text>
</comment>
<name>A0A565BNS9_9BRAS</name>
<accession>A0A565BNS9</accession>
<gene>
    <name evidence="1" type="ORF">ANE_LOCUS13670</name>
</gene>
<protein>
    <submittedName>
        <fullName evidence="1">Uncharacterized protein</fullName>
    </submittedName>
</protein>
<dbReference type="Proteomes" id="UP000489600">
    <property type="component" value="Unassembled WGS sequence"/>
</dbReference>
<keyword evidence="2" id="KW-1185">Reference proteome</keyword>
<sequence length="95" mass="10597">METLEQDAYNTIAGLASRLNINEDKATLLLLSFKWDEEKIILAVSEHLVNAALSTYFVNRPHFDNKRVSLYVAFCAKFGKVAKMLDASITSVTTA</sequence>